<evidence type="ECO:0000313" key="3">
    <source>
        <dbReference type="EMBL" id="GLR05900.1"/>
    </source>
</evidence>
<feature type="transmembrane region" description="Helical" evidence="1">
    <location>
        <begin position="46"/>
        <end position="66"/>
    </location>
</feature>
<evidence type="ECO:0000256" key="1">
    <source>
        <dbReference type="SAM" id="Phobius"/>
    </source>
</evidence>
<name>A0ABQ5Y7A0_9VIBR</name>
<keyword evidence="1" id="KW-0472">Membrane</keyword>
<sequence length="494" mass="55745">MLLCLVGMGLGKFGLLRPMMIGAATLLVCVENIIDRHNLGFISREQVYAMLLVLFALTTLTFMLVAHTIKNYVTTRNAIRKERIDSFTGLYNLAQLKEDVAKQVNATLIYIDLEPTLSKLHGLGHQGRAQLMKQLSQYLASNTDHLTRAYLPPFASGLLCFAPRLPNMDTELATLIGLLDRFYFYFDDSAVSLVKRTIQCASVQGNRNLDPMISKLCEQQGGNNACVNWVTHNQQEHKTLNQLSFIQQCFRENKFELYCQPYRSLSETPRAAHFEILLRLKPHQGKLMSPAEFFPLINEFSLELELDEWVIQHTFITLRARINDWGSVGRCAINLTAKALNSDGFAEQVKTQAQQQRIPMNKLCFEITESDALRNEPIAIQNLKQLRKAGSTIALDDFGTGYASFDYLRRLPLDVLKVDGSFVKNIIDSENDRIIVQAISQVASSMKLTTVAEFVESEAHIKTLQSLNIQFAQGFGVARPQPLTEYLIKLSNKA</sequence>
<keyword evidence="4" id="KW-1185">Reference proteome</keyword>
<organism evidence="3 4">
    <name type="scientific">Vibrio hyugaensis</name>
    <dbReference type="NCBI Taxonomy" id="1534743"/>
    <lineage>
        <taxon>Bacteria</taxon>
        <taxon>Pseudomonadati</taxon>
        <taxon>Pseudomonadota</taxon>
        <taxon>Gammaproteobacteria</taxon>
        <taxon>Vibrionales</taxon>
        <taxon>Vibrionaceae</taxon>
        <taxon>Vibrio</taxon>
    </lineage>
</organism>
<keyword evidence="1" id="KW-1133">Transmembrane helix</keyword>
<keyword evidence="1" id="KW-0812">Transmembrane</keyword>
<evidence type="ECO:0000313" key="4">
    <source>
        <dbReference type="Proteomes" id="UP001156669"/>
    </source>
</evidence>
<dbReference type="InterPro" id="IPR035919">
    <property type="entry name" value="EAL_sf"/>
</dbReference>
<dbReference type="PANTHER" id="PTHR33121">
    <property type="entry name" value="CYCLIC DI-GMP PHOSPHODIESTERASE PDEF"/>
    <property type="match status" value="1"/>
</dbReference>
<dbReference type="Pfam" id="PF00563">
    <property type="entry name" value="EAL"/>
    <property type="match status" value="1"/>
</dbReference>
<dbReference type="SMART" id="SM00052">
    <property type="entry name" value="EAL"/>
    <property type="match status" value="1"/>
</dbReference>
<dbReference type="CDD" id="cd01948">
    <property type="entry name" value="EAL"/>
    <property type="match status" value="1"/>
</dbReference>
<dbReference type="PROSITE" id="PS50883">
    <property type="entry name" value="EAL"/>
    <property type="match status" value="1"/>
</dbReference>
<dbReference type="Gene3D" id="3.20.20.450">
    <property type="entry name" value="EAL domain"/>
    <property type="match status" value="1"/>
</dbReference>
<dbReference type="InterPro" id="IPR001633">
    <property type="entry name" value="EAL_dom"/>
</dbReference>
<accession>A0ABQ5Y7A0</accession>
<gene>
    <name evidence="3" type="ORF">GCM10007906_34880</name>
</gene>
<proteinExistence type="predicted"/>
<dbReference type="EMBL" id="BSOE01000054">
    <property type="protein sequence ID" value="GLR05900.1"/>
    <property type="molecule type" value="Genomic_DNA"/>
</dbReference>
<protein>
    <recommendedName>
        <fullName evidence="2">EAL domain-containing protein</fullName>
    </recommendedName>
</protein>
<comment type="caution">
    <text evidence="3">The sequence shown here is derived from an EMBL/GenBank/DDBJ whole genome shotgun (WGS) entry which is preliminary data.</text>
</comment>
<dbReference type="PANTHER" id="PTHR33121:SF79">
    <property type="entry name" value="CYCLIC DI-GMP PHOSPHODIESTERASE PDED-RELATED"/>
    <property type="match status" value="1"/>
</dbReference>
<dbReference type="InterPro" id="IPR050706">
    <property type="entry name" value="Cyclic-di-GMP_PDE-like"/>
</dbReference>
<feature type="transmembrane region" description="Helical" evidence="1">
    <location>
        <begin position="15"/>
        <end position="34"/>
    </location>
</feature>
<feature type="domain" description="EAL" evidence="2">
    <location>
        <begin position="239"/>
        <end position="494"/>
    </location>
</feature>
<evidence type="ECO:0000259" key="2">
    <source>
        <dbReference type="PROSITE" id="PS50883"/>
    </source>
</evidence>
<dbReference type="SUPFAM" id="SSF141868">
    <property type="entry name" value="EAL domain-like"/>
    <property type="match status" value="1"/>
</dbReference>
<dbReference type="Proteomes" id="UP001156669">
    <property type="component" value="Unassembled WGS sequence"/>
</dbReference>
<reference evidence="4" key="1">
    <citation type="journal article" date="2019" name="Int. J. Syst. Evol. Microbiol.">
        <title>The Global Catalogue of Microorganisms (GCM) 10K type strain sequencing project: providing services to taxonomists for standard genome sequencing and annotation.</title>
        <authorList>
            <consortium name="The Broad Institute Genomics Platform"/>
            <consortium name="The Broad Institute Genome Sequencing Center for Infectious Disease"/>
            <person name="Wu L."/>
            <person name="Ma J."/>
        </authorList>
    </citation>
    <scope>NUCLEOTIDE SEQUENCE [LARGE SCALE GENOMIC DNA]</scope>
    <source>
        <strain evidence="4">NBRC 110633</strain>
    </source>
</reference>